<name>A0A3L7JT04_9BACI</name>
<evidence type="ECO:0000259" key="2">
    <source>
        <dbReference type="Pfam" id="PF13439"/>
    </source>
</evidence>
<dbReference type="Pfam" id="PF13439">
    <property type="entry name" value="Glyco_transf_4"/>
    <property type="match status" value="1"/>
</dbReference>
<organism evidence="3 4">
    <name type="scientific">Falsibacillus albus</name>
    <dbReference type="NCBI Taxonomy" id="2478915"/>
    <lineage>
        <taxon>Bacteria</taxon>
        <taxon>Bacillati</taxon>
        <taxon>Bacillota</taxon>
        <taxon>Bacilli</taxon>
        <taxon>Bacillales</taxon>
        <taxon>Bacillaceae</taxon>
        <taxon>Falsibacillus</taxon>
    </lineage>
</organism>
<dbReference type="SUPFAM" id="SSF53756">
    <property type="entry name" value="UDP-Glycosyltransferase/glycogen phosphorylase"/>
    <property type="match status" value="1"/>
</dbReference>
<dbReference type="PANTHER" id="PTHR45947:SF3">
    <property type="entry name" value="SULFOQUINOVOSYL TRANSFERASE SQD2"/>
    <property type="match status" value="1"/>
</dbReference>
<evidence type="ECO:0000313" key="4">
    <source>
        <dbReference type="Proteomes" id="UP000276770"/>
    </source>
</evidence>
<comment type="caution">
    <text evidence="3">The sequence shown here is derived from an EMBL/GenBank/DDBJ whole genome shotgun (WGS) entry which is preliminary data.</text>
</comment>
<proteinExistence type="predicted"/>
<accession>A0A3L7JT04</accession>
<evidence type="ECO:0000259" key="1">
    <source>
        <dbReference type="Pfam" id="PF00534"/>
    </source>
</evidence>
<dbReference type="Pfam" id="PF00534">
    <property type="entry name" value="Glycos_transf_1"/>
    <property type="match status" value="1"/>
</dbReference>
<dbReference type="Gene3D" id="3.40.50.2000">
    <property type="entry name" value="Glycogen Phosphorylase B"/>
    <property type="match status" value="2"/>
</dbReference>
<dbReference type="InterPro" id="IPR050194">
    <property type="entry name" value="Glycosyltransferase_grp1"/>
</dbReference>
<dbReference type="OrthoDB" id="9802525at2"/>
<dbReference type="AlphaFoldDB" id="A0A3L7JT04"/>
<protein>
    <submittedName>
        <fullName evidence="3">Glycosyltransferase family 1 protein</fullName>
    </submittedName>
</protein>
<gene>
    <name evidence="3" type="ORF">D9X91_15160</name>
</gene>
<reference evidence="3 4" key="1">
    <citation type="submission" date="2018-10" db="EMBL/GenBank/DDBJ databases">
        <title>Falsibacillus sp. genome draft.</title>
        <authorList>
            <person name="Shi S."/>
        </authorList>
    </citation>
    <scope>NUCLEOTIDE SEQUENCE [LARGE SCALE GENOMIC DNA]</scope>
    <source>
        <strain evidence="3 4">GY 10110</strain>
    </source>
</reference>
<dbReference type="PANTHER" id="PTHR45947">
    <property type="entry name" value="SULFOQUINOVOSYL TRANSFERASE SQD2"/>
    <property type="match status" value="1"/>
</dbReference>
<keyword evidence="4" id="KW-1185">Reference proteome</keyword>
<feature type="domain" description="Glycosyl transferase family 1" evidence="1">
    <location>
        <begin position="189"/>
        <end position="349"/>
    </location>
</feature>
<dbReference type="RefSeq" id="WP_121681494.1">
    <property type="nucleotide sequence ID" value="NZ_RCVZ01000011.1"/>
</dbReference>
<dbReference type="CDD" id="cd03814">
    <property type="entry name" value="GT4-like"/>
    <property type="match status" value="1"/>
</dbReference>
<dbReference type="InterPro" id="IPR028098">
    <property type="entry name" value="Glyco_trans_4-like_N"/>
</dbReference>
<keyword evidence="3" id="KW-0808">Transferase</keyword>
<evidence type="ECO:0000313" key="3">
    <source>
        <dbReference type="EMBL" id="RLQ93978.1"/>
    </source>
</evidence>
<dbReference type="InterPro" id="IPR001296">
    <property type="entry name" value="Glyco_trans_1"/>
</dbReference>
<sequence>MRIALFSDTFFPQVNGVARTLKRYLDYMESKQIECQIFLPTFDSCPSYPNIHQFTSYPFFFYPECRTAVVHPKKIEERLLAFAPDLIHVATPLTMGLYGARIAKKRGIPCVASYHTHFDQYLEYYKLTWLSPLMWKYMKWFHAPFEKIFVPSQETQTHLNEKGFNNVSIWSRGVDSELFHPRKRSIAVKENLNVKDKMLLLYVGRISPEKDVETLKKIILTFPEKLRHKVHWLIVGDGPSKAQLETDLLNEPVTFTGYLEGEELAKVYASADLFVFPSASETFGNVVLEAMSSGLLVITSNRGGVTNIVSDGQNGFMCKEKDEHDFIRKIEMFLLREEKVEYLRYSARKYAELQSWSEIFEKLVTEFKEVVDINQKLKRDA</sequence>
<dbReference type="GO" id="GO:0016758">
    <property type="term" value="F:hexosyltransferase activity"/>
    <property type="evidence" value="ECO:0007669"/>
    <property type="project" value="TreeGrafter"/>
</dbReference>
<dbReference type="EMBL" id="RCVZ01000011">
    <property type="protein sequence ID" value="RLQ93978.1"/>
    <property type="molecule type" value="Genomic_DNA"/>
</dbReference>
<feature type="domain" description="Glycosyltransferase subfamily 4-like N-terminal" evidence="2">
    <location>
        <begin position="14"/>
        <end position="177"/>
    </location>
</feature>
<dbReference type="Proteomes" id="UP000276770">
    <property type="component" value="Unassembled WGS sequence"/>
</dbReference>